<evidence type="ECO:0000256" key="3">
    <source>
        <dbReference type="ARBA" id="ARBA00022448"/>
    </source>
</evidence>
<evidence type="ECO:0000256" key="9">
    <source>
        <dbReference type="ARBA" id="ARBA00023136"/>
    </source>
</evidence>
<evidence type="ECO:0000256" key="1">
    <source>
        <dbReference type="ARBA" id="ARBA00004141"/>
    </source>
</evidence>
<dbReference type="InterPro" id="IPR001873">
    <property type="entry name" value="ENaC"/>
</dbReference>
<protein>
    <submittedName>
        <fullName evidence="14">Uncharacterized protein</fullName>
    </submittedName>
</protein>
<evidence type="ECO:0000313" key="14">
    <source>
        <dbReference type="EMBL" id="GFS80949.1"/>
    </source>
</evidence>
<evidence type="ECO:0000256" key="6">
    <source>
        <dbReference type="ARBA" id="ARBA00022989"/>
    </source>
</evidence>
<dbReference type="GO" id="GO:0016020">
    <property type="term" value="C:membrane"/>
    <property type="evidence" value="ECO:0007669"/>
    <property type="project" value="UniProtKB-SubCell"/>
</dbReference>
<organism evidence="14 15">
    <name type="scientific">Nephila pilipes</name>
    <name type="common">Giant wood spider</name>
    <name type="synonym">Nephila maculata</name>
    <dbReference type="NCBI Taxonomy" id="299642"/>
    <lineage>
        <taxon>Eukaryota</taxon>
        <taxon>Metazoa</taxon>
        <taxon>Ecdysozoa</taxon>
        <taxon>Arthropoda</taxon>
        <taxon>Chelicerata</taxon>
        <taxon>Arachnida</taxon>
        <taxon>Araneae</taxon>
        <taxon>Araneomorphae</taxon>
        <taxon>Entelegynae</taxon>
        <taxon>Araneoidea</taxon>
        <taxon>Nephilidae</taxon>
        <taxon>Nephila</taxon>
    </lineage>
</organism>
<evidence type="ECO:0000256" key="7">
    <source>
        <dbReference type="ARBA" id="ARBA00023053"/>
    </source>
</evidence>
<evidence type="ECO:0000256" key="4">
    <source>
        <dbReference type="ARBA" id="ARBA00022461"/>
    </source>
</evidence>
<evidence type="ECO:0000256" key="11">
    <source>
        <dbReference type="ARBA" id="ARBA00023303"/>
    </source>
</evidence>
<evidence type="ECO:0000256" key="10">
    <source>
        <dbReference type="ARBA" id="ARBA00023201"/>
    </source>
</evidence>
<evidence type="ECO:0000256" key="13">
    <source>
        <dbReference type="SAM" id="Phobius"/>
    </source>
</evidence>
<comment type="caution">
    <text evidence="14">The sequence shown here is derived from an EMBL/GenBank/DDBJ whole genome shotgun (WGS) entry which is preliminary data.</text>
</comment>
<keyword evidence="4 12" id="KW-0894">Sodium channel</keyword>
<keyword evidence="9 13" id="KW-0472">Membrane</keyword>
<dbReference type="OrthoDB" id="6434754at2759"/>
<keyword evidence="7" id="KW-0915">Sodium</keyword>
<comment type="similarity">
    <text evidence="2 12">Belongs to the amiloride-sensitive sodium channel (TC 1.A.6) family.</text>
</comment>
<evidence type="ECO:0000256" key="5">
    <source>
        <dbReference type="ARBA" id="ARBA00022692"/>
    </source>
</evidence>
<dbReference type="AlphaFoldDB" id="A0A8X6MW68"/>
<dbReference type="Pfam" id="PF00858">
    <property type="entry name" value="ASC"/>
    <property type="match status" value="1"/>
</dbReference>
<keyword evidence="15" id="KW-1185">Reference proteome</keyword>
<reference evidence="14" key="1">
    <citation type="submission" date="2020-08" db="EMBL/GenBank/DDBJ databases">
        <title>Multicomponent nature underlies the extraordinary mechanical properties of spider dragline silk.</title>
        <authorList>
            <person name="Kono N."/>
            <person name="Nakamura H."/>
            <person name="Mori M."/>
            <person name="Yoshida Y."/>
            <person name="Ohtoshi R."/>
            <person name="Malay A.D."/>
            <person name="Moran D.A.P."/>
            <person name="Tomita M."/>
            <person name="Numata K."/>
            <person name="Arakawa K."/>
        </authorList>
    </citation>
    <scope>NUCLEOTIDE SEQUENCE</scope>
</reference>
<evidence type="ECO:0000256" key="12">
    <source>
        <dbReference type="RuleBase" id="RU000679"/>
    </source>
</evidence>
<dbReference type="EMBL" id="BMAW01097681">
    <property type="protein sequence ID" value="GFS80949.1"/>
    <property type="molecule type" value="Genomic_DNA"/>
</dbReference>
<keyword evidence="11 12" id="KW-0407">Ion channel</keyword>
<keyword evidence="6 13" id="KW-1133">Transmembrane helix</keyword>
<evidence type="ECO:0000256" key="8">
    <source>
        <dbReference type="ARBA" id="ARBA00023065"/>
    </source>
</evidence>
<keyword evidence="5 12" id="KW-0812">Transmembrane</keyword>
<keyword evidence="10 12" id="KW-0739">Sodium transport</keyword>
<sequence>MVMMHSKLKSAAKRRRLFSKKIARILVIVMCLGGFVYQALEFLLLYRTYPTVVDIQMTSPSYLDIPAITICNPIGASVSADCSLPKNMTPSTNVREVAKGFTTTLPCARNSEYKRAIKADLSDSWRRSSAKYMKAFVKTTNFRQISL</sequence>
<keyword evidence="8 12" id="KW-0406">Ion transport</keyword>
<gene>
    <name evidence="14" type="primary">AVEN_29258_1</name>
    <name evidence="14" type="ORF">NPIL_62571</name>
</gene>
<evidence type="ECO:0000313" key="15">
    <source>
        <dbReference type="Proteomes" id="UP000887013"/>
    </source>
</evidence>
<proteinExistence type="inferred from homology"/>
<dbReference type="GO" id="GO:0005272">
    <property type="term" value="F:sodium channel activity"/>
    <property type="evidence" value="ECO:0007669"/>
    <property type="project" value="UniProtKB-KW"/>
</dbReference>
<comment type="subcellular location">
    <subcellularLocation>
        <location evidence="1">Membrane</location>
        <topology evidence="1">Multi-pass membrane protein</topology>
    </subcellularLocation>
</comment>
<dbReference type="Proteomes" id="UP000887013">
    <property type="component" value="Unassembled WGS sequence"/>
</dbReference>
<feature type="transmembrane region" description="Helical" evidence="13">
    <location>
        <begin position="21"/>
        <end position="40"/>
    </location>
</feature>
<name>A0A8X6MW68_NEPPI</name>
<keyword evidence="3 12" id="KW-0813">Transport</keyword>
<evidence type="ECO:0000256" key="2">
    <source>
        <dbReference type="ARBA" id="ARBA00007193"/>
    </source>
</evidence>
<accession>A0A8X6MW68</accession>